<comment type="caution">
    <text evidence="15">The sequence shown here is derived from an EMBL/GenBank/DDBJ whole genome shotgun (WGS) entry which is preliminary data.</text>
</comment>
<comment type="caution">
    <text evidence="10">Lacks conserved residue(s) required for the propagation of feature annotation.</text>
</comment>
<dbReference type="InterPro" id="IPR018022">
    <property type="entry name" value="IPT"/>
</dbReference>
<keyword evidence="6 10" id="KW-0547">Nucleotide-binding</keyword>
<feature type="binding site" evidence="10">
    <location>
        <begin position="80"/>
        <end position="85"/>
    </location>
    <ligand>
        <name>substrate</name>
    </ligand>
</feature>
<organism evidence="15 16">
    <name type="scientific">Candidatus Magnetaquiglobus chichijimensis</name>
    <dbReference type="NCBI Taxonomy" id="3141448"/>
    <lineage>
        <taxon>Bacteria</taxon>
        <taxon>Pseudomonadati</taxon>
        <taxon>Pseudomonadota</taxon>
        <taxon>Magnetococcia</taxon>
        <taxon>Magnetococcales</taxon>
        <taxon>Candidatus Magnetaquicoccaceae</taxon>
        <taxon>Candidatus Magnetaquiglobus</taxon>
    </lineage>
</organism>
<evidence type="ECO:0000313" key="16">
    <source>
        <dbReference type="Proteomes" id="UP001628193"/>
    </source>
</evidence>
<dbReference type="PANTHER" id="PTHR11088:SF60">
    <property type="entry name" value="TRNA DIMETHYLALLYLTRANSFERASE"/>
    <property type="match status" value="1"/>
</dbReference>
<feature type="site" description="Interaction with substrate tRNA" evidence="10">
    <location>
        <position position="195"/>
    </location>
</feature>
<evidence type="ECO:0000256" key="8">
    <source>
        <dbReference type="ARBA" id="ARBA00022842"/>
    </source>
</evidence>
<protein>
    <recommendedName>
        <fullName evidence="10">tRNA dimethylallyltransferase</fullName>
        <ecNumber evidence="10">2.5.1.75</ecNumber>
    </recommendedName>
    <alternativeName>
        <fullName evidence="10">Dimethylallyl diphosphate:tRNA dimethylallyltransferase</fullName>
        <shortName evidence="10">DMAPP:tRNA dimethylallyltransferase</shortName>
        <shortName evidence="10">DMATase</shortName>
    </alternativeName>
    <alternativeName>
        <fullName evidence="10">Isopentenyl-diphosphate:tRNA isopentenyltransferase</fullName>
        <shortName evidence="10">IPP transferase</shortName>
        <shortName evidence="10">IPPT</shortName>
        <shortName evidence="10">IPTase</shortName>
    </alternativeName>
</protein>
<dbReference type="Gene3D" id="1.10.20.140">
    <property type="match status" value="1"/>
</dbReference>
<evidence type="ECO:0000256" key="13">
    <source>
        <dbReference type="RuleBase" id="RU003785"/>
    </source>
</evidence>
<evidence type="ECO:0000256" key="5">
    <source>
        <dbReference type="ARBA" id="ARBA00022694"/>
    </source>
</evidence>
<dbReference type="NCBIfam" id="TIGR00174">
    <property type="entry name" value="miaA"/>
    <property type="match status" value="1"/>
</dbReference>
<evidence type="ECO:0000256" key="7">
    <source>
        <dbReference type="ARBA" id="ARBA00022840"/>
    </source>
</evidence>
<evidence type="ECO:0000256" key="11">
    <source>
        <dbReference type="RuleBase" id="RU003783"/>
    </source>
</evidence>
<dbReference type="SUPFAM" id="SSF52540">
    <property type="entry name" value="P-loop containing nucleoside triphosphate hydrolases"/>
    <property type="match status" value="2"/>
</dbReference>
<feature type="binding site" evidence="10">
    <location>
        <begin position="78"/>
        <end position="85"/>
    </location>
    <ligand>
        <name>ATP</name>
        <dbReference type="ChEBI" id="CHEBI:30616"/>
    </ligand>
</feature>
<keyword evidence="5 10" id="KW-0819">tRNA processing</keyword>
<accession>A0ABQ0C5W4</accession>
<evidence type="ECO:0000256" key="2">
    <source>
        <dbReference type="ARBA" id="ARBA00003213"/>
    </source>
</evidence>
<evidence type="ECO:0000256" key="12">
    <source>
        <dbReference type="RuleBase" id="RU003784"/>
    </source>
</evidence>
<dbReference type="Proteomes" id="UP001628193">
    <property type="component" value="Unassembled WGS sequence"/>
</dbReference>
<dbReference type="HAMAP" id="MF_00185">
    <property type="entry name" value="IPP_trans"/>
    <property type="match status" value="1"/>
</dbReference>
<keyword evidence="8 10" id="KW-0460">Magnesium</keyword>
<evidence type="ECO:0000313" key="15">
    <source>
        <dbReference type="EMBL" id="GAB0056281.1"/>
    </source>
</evidence>
<sequence>MSFARLVTINEFSLKLAKNKKKRQNLRGSASEPLPGTFGPRSPATVENPTPRRLDSITTHTTMDQPSPTHPPVIFLMGPTASGKSRLAMELATRLPCEIVNADSVQIYRGMTIGAAKPTTEERHQIPHHLLDVTGPDTPWSADRYREAAWELIPHLHARGVIPLFVGGSGLYLRAVEQGLAATPPIDTTLLDQIRTEANQSGWPEVHRMLAEVDPESAQRITLNDSQRILRALSVWRATGIPLSRWQREQPPPPPWPILKLALLPPRTLLYPRIEARFDQMLDRGLLDEARTLLKQGCDRTLPAMKAVGYRQLFEYLDGKHTLAEAIHLAKQESRRYAKRQETWLKREKRLILLTQEPFIEEALAHISLFLEVACPKKPDAGAHPTP</sequence>
<feature type="site" description="Interaction with substrate tRNA" evidence="10">
    <location>
        <position position="169"/>
    </location>
</feature>
<keyword evidence="4 10" id="KW-0808">Transferase</keyword>
<feature type="region of interest" description="Disordered" evidence="14">
    <location>
        <begin position="19"/>
        <end position="53"/>
    </location>
</feature>
<evidence type="ECO:0000256" key="4">
    <source>
        <dbReference type="ARBA" id="ARBA00022679"/>
    </source>
</evidence>
<dbReference type="EMBL" id="BAAFGK010000002">
    <property type="protein sequence ID" value="GAB0056281.1"/>
    <property type="molecule type" value="Genomic_DNA"/>
</dbReference>
<dbReference type="Pfam" id="PF01715">
    <property type="entry name" value="IPPT"/>
    <property type="match status" value="1"/>
</dbReference>
<dbReference type="GO" id="GO:0052381">
    <property type="term" value="F:tRNA dimethylallyltransferase activity"/>
    <property type="evidence" value="ECO:0007669"/>
    <property type="project" value="UniProtKB-EC"/>
</dbReference>
<evidence type="ECO:0000256" key="3">
    <source>
        <dbReference type="ARBA" id="ARBA00005842"/>
    </source>
</evidence>
<comment type="catalytic activity">
    <reaction evidence="9 10 11">
        <text>adenosine(37) in tRNA + dimethylallyl diphosphate = N(6)-dimethylallyladenosine(37) in tRNA + diphosphate</text>
        <dbReference type="Rhea" id="RHEA:26482"/>
        <dbReference type="Rhea" id="RHEA-COMP:10162"/>
        <dbReference type="Rhea" id="RHEA-COMP:10375"/>
        <dbReference type="ChEBI" id="CHEBI:33019"/>
        <dbReference type="ChEBI" id="CHEBI:57623"/>
        <dbReference type="ChEBI" id="CHEBI:74411"/>
        <dbReference type="ChEBI" id="CHEBI:74415"/>
        <dbReference type="EC" id="2.5.1.75"/>
    </reaction>
</comment>
<gene>
    <name evidence="15" type="primary">miaA_1</name>
    <name evidence="10" type="synonym">miaA</name>
    <name evidence="15" type="ORF">SIID45300_00587</name>
</gene>
<comment type="function">
    <text evidence="2 10 12">Catalyzes the transfer of a dimethylallyl group onto the adenine at position 37 in tRNAs that read codons beginning with uridine, leading to the formation of N6-(dimethylallyl)adenosine (i(6)A).</text>
</comment>
<dbReference type="PANTHER" id="PTHR11088">
    <property type="entry name" value="TRNA DIMETHYLALLYLTRANSFERASE"/>
    <property type="match status" value="1"/>
</dbReference>
<evidence type="ECO:0000256" key="10">
    <source>
        <dbReference type="HAMAP-Rule" id="MF_00185"/>
    </source>
</evidence>
<comment type="similarity">
    <text evidence="3 10 13">Belongs to the IPP transferase family.</text>
</comment>
<evidence type="ECO:0000256" key="9">
    <source>
        <dbReference type="ARBA" id="ARBA00049563"/>
    </source>
</evidence>
<keyword evidence="7 10" id="KW-0067">ATP-binding</keyword>
<dbReference type="Gene3D" id="3.40.50.300">
    <property type="entry name" value="P-loop containing nucleotide triphosphate hydrolases"/>
    <property type="match status" value="1"/>
</dbReference>
<reference evidence="15 16" key="1">
    <citation type="submission" date="2024-09" db="EMBL/GenBank/DDBJ databases">
        <title>Draft genome sequence of Candidatus Magnetaquicoccaceae bacterium FCR-1.</title>
        <authorList>
            <person name="Shimoshige H."/>
            <person name="Shimamura S."/>
            <person name="Taoka A."/>
            <person name="Kobayashi H."/>
            <person name="Maekawa T."/>
        </authorList>
    </citation>
    <scope>NUCLEOTIDE SEQUENCE [LARGE SCALE GENOMIC DNA]</scope>
    <source>
        <strain evidence="15 16">FCR-1</strain>
    </source>
</reference>
<dbReference type="InterPro" id="IPR027417">
    <property type="entry name" value="P-loop_NTPase"/>
</dbReference>
<dbReference type="InterPro" id="IPR039657">
    <property type="entry name" value="Dimethylallyltransferase"/>
</dbReference>
<dbReference type="EC" id="2.5.1.75" evidence="10"/>
<feature type="region of interest" description="Interaction with substrate tRNA" evidence="10">
    <location>
        <begin position="103"/>
        <end position="106"/>
    </location>
</feature>
<keyword evidence="16" id="KW-1185">Reference proteome</keyword>
<name>A0ABQ0C5W4_9PROT</name>
<feature type="region of interest" description="Interaction with substrate tRNA" evidence="10">
    <location>
        <begin position="227"/>
        <end position="231"/>
    </location>
</feature>
<comment type="cofactor">
    <cofactor evidence="1 10">
        <name>Mg(2+)</name>
        <dbReference type="ChEBI" id="CHEBI:18420"/>
    </cofactor>
</comment>
<comment type="subunit">
    <text evidence="10">Monomer.</text>
</comment>
<evidence type="ECO:0000256" key="6">
    <source>
        <dbReference type="ARBA" id="ARBA00022741"/>
    </source>
</evidence>
<evidence type="ECO:0000256" key="14">
    <source>
        <dbReference type="SAM" id="MobiDB-lite"/>
    </source>
</evidence>
<proteinExistence type="inferred from homology"/>
<evidence type="ECO:0000256" key="1">
    <source>
        <dbReference type="ARBA" id="ARBA00001946"/>
    </source>
</evidence>